<dbReference type="Proteomes" id="UP000189670">
    <property type="component" value="Unassembled WGS sequence"/>
</dbReference>
<reference evidence="2" key="1">
    <citation type="submission" date="2012-11" db="EMBL/GenBank/DDBJ databases">
        <authorList>
            <person name="Lucero-Rivera Y.E."/>
            <person name="Tovar-Ramirez D."/>
        </authorList>
    </citation>
    <scope>NUCLEOTIDE SEQUENCE [LARGE SCALE GENOMIC DNA]</scope>
    <source>
        <strain evidence="2">Araruama</strain>
    </source>
</reference>
<comment type="caution">
    <text evidence="1">The sequence shown here is derived from an EMBL/GenBank/DDBJ whole genome shotgun (WGS) entry which is preliminary data.</text>
</comment>
<evidence type="ECO:0000313" key="1">
    <source>
        <dbReference type="EMBL" id="ETR70163.1"/>
    </source>
</evidence>
<accession>A0A1V1P5T1</accession>
<protein>
    <submittedName>
        <fullName evidence="1">Uncharacterized protein</fullName>
    </submittedName>
</protein>
<organism evidence="1 2">
    <name type="scientific">Candidatus Magnetoglobus multicellularis str. Araruama</name>
    <dbReference type="NCBI Taxonomy" id="890399"/>
    <lineage>
        <taxon>Bacteria</taxon>
        <taxon>Pseudomonadati</taxon>
        <taxon>Thermodesulfobacteriota</taxon>
        <taxon>Desulfobacteria</taxon>
        <taxon>Desulfobacterales</taxon>
        <taxon>Desulfobacteraceae</taxon>
        <taxon>Candidatus Magnetoglobus</taxon>
    </lineage>
</organism>
<evidence type="ECO:0000313" key="2">
    <source>
        <dbReference type="Proteomes" id="UP000189670"/>
    </source>
</evidence>
<dbReference type="AlphaFoldDB" id="A0A1V1P5T1"/>
<sequence length="89" mass="10915">MCNSEHQKTATFKSIDFIFTSFCALRTSEPYKNYFVETIIWLDHIFNQSINLARSYQDLFQSLIVSDQEYQRQIFWYERIDQTNLLEWR</sequence>
<proteinExistence type="predicted"/>
<gene>
    <name evidence="1" type="ORF">OMM_09013</name>
</gene>
<dbReference type="EMBL" id="ATBP01000474">
    <property type="protein sequence ID" value="ETR70163.1"/>
    <property type="molecule type" value="Genomic_DNA"/>
</dbReference>
<name>A0A1V1P5T1_9BACT</name>